<dbReference type="Proteomes" id="UP000663832">
    <property type="component" value="Unassembled WGS sequence"/>
</dbReference>
<dbReference type="OrthoDB" id="10042898at2759"/>
<dbReference type="EMBL" id="CAJNOI010000033">
    <property type="protein sequence ID" value="CAF0889715.1"/>
    <property type="molecule type" value="Genomic_DNA"/>
</dbReference>
<proteinExistence type="predicted"/>
<sequence length="542" mass="61885">MSESKIETATRSTTTIDSHTPSISLSNDDVFYSHGHTPTSETILQSKYETKQYQRRNSDISGKNSINSVEDIQRSSSTNAANQLSNKTMLTNILYDPCTEHIQRPNNKQINYRQDISIRYLEPPTPPPSAPIIIREIQASQVPEPPPLVIRRYPPAPITPPPLIIRERPPTPPPVEPSRIITRYLPAPQPSPRKVIIERQAALPQKPQPIIIEKWLPYKTPPKRRVVVERDQPLVQKPIQKNTIITHDAPRVNIVQNIHNLGTIRVDPHKYTAQYGSSLSSSEYIRNTMTKFGIGNNYPQMIQMQSSTDSSTTNNNYLQPMADISTINNSHLQTMDGFSTINNNHIQPMDGFSTINNNYSQPMDTFSTTNNNYLQPMADISTINNNHLQPMADFSTIYNSHLQPMDTFLTTNNNYLQSMADFSTTNNNYLQPMADFSTINNSHLQPMDGFSTTNNNYLQPMDNFATVNNNYLQAIDNFYKQPTITYEQHMTSNSYKLHNGGHCEYIQQHMEQTMLPDGRQRYRLNINGSNRPEISYEGEFYN</sequence>
<protein>
    <submittedName>
        <fullName evidence="3">Uncharacterized protein</fullName>
    </submittedName>
</protein>
<feature type="region of interest" description="Disordered" evidence="1">
    <location>
        <begin position="1"/>
        <end position="24"/>
    </location>
</feature>
<accession>A0A814TT11</accession>
<dbReference type="Proteomes" id="UP000663877">
    <property type="component" value="Unassembled WGS sequence"/>
</dbReference>
<gene>
    <name evidence="2" type="ORF">BJG266_LOCUS9882</name>
    <name evidence="3" type="ORF">QVE165_LOCUS23814</name>
</gene>
<evidence type="ECO:0000313" key="4">
    <source>
        <dbReference type="Proteomes" id="UP000663832"/>
    </source>
</evidence>
<keyword evidence="4" id="KW-1185">Reference proteome</keyword>
<comment type="caution">
    <text evidence="3">The sequence shown here is derived from an EMBL/GenBank/DDBJ whole genome shotgun (WGS) entry which is preliminary data.</text>
</comment>
<evidence type="ECO:0000313" key="3">
    <source>
        <dbReference type="EMBL" id="CAF1165548.1"/>
    </source>
</evidence>
<dbReference type="AlphaFoldDB" id="A0A814TT11"/>
<evidence type="ECO:0000256" key="1">
    <source>
        <dbReference type="SAM" id="MobiDB-lite"/>
    </source>
</evidence>
<feature type="compositionally biased region" description="Polar residues" evidence="1">
    <location>
        <begin position="9"/>
        <end position="24"/>
    </location>
</feature>
<dbReference type="EMBL" id="CAJNOM010000163">
    <property type="protein sequence ID" value="CAF1165548.1"/>
    <property type="molecule type" value="Genomic_DNA"/>
</dbReference>
<evidence type="ECO:0000313" key="2">
    <source>
        <dbReference type="EMBL" id="CAF0889715.1"/>
    </source>
</evidence>
<name>A0A814TT11_9BILA</name>
<organism evidence="3 4">
    <name type="scientific">Adineta steineri</name>
    <dbReference type="NCBI Taxonomy" id="433720"/>
    <lineage>
        <taxon>Eukaryota</taxon>
        <taxon>Metazoa</taxon>
        <taxon>Spiralia</taxon>
        <taxon>Gnathifera</taxon>
        <taxon>Rotifera</taxon>
        <taxon>Eurotatoria</taxon>
        <taxon>Bdelloidea</taxon>
        <taxon>Adinetida</taxon>
        <taxon>Adinetidae</taxon>
        <taxon>Adineta</taxon>
    </lineage>
</organism>
<reference evidence="3" key="1">
    <citation type="submission" date="2021-02" db="EMBL/GenBank/DDBJ databases">
        <authorList>
            <person name="Nowell W R."/>
        </authorList>
    </citation>
    <scope>NUCLEOTIDE SEQUENCE</scope>
</reference>